<feature type="compositionally biased region" description="Basic and acidic residues" evidence="1">
    <location>
        <begin position="115"/>
        <end position="134"/>
    </location>
</feature>
<keyword evidence="3" id="KW-1185">Reference proteome</keyword>
<proteinExistence type="predicted"/>
<protein>
    <submittedName>
        <fullName evidence="2">Uncharacterized protein</fullName>
    </submittedName>
</protein>
<feature type="compositionally biased region" description="Polar residues" evidence="1">
    <location>
        <begin position="160"/>
        <end position="171"/>
    </location>
</feature>
<evidence type="ECO:0000313" key="2">
    <source>
        <dbReference type="EMBL" id="KAJ3488399.1"/>
    </source>
</evidence>
<organism evidence="2 3">
    <name type="scientific">Agrocybe chaxingu</name>
    <dbReference type="NCBI Taxonomy" id="84603"/>
    <lineage>
        <taxon>Eukaryota</taxon>
        <taxon>Fungi</taxon>
        <taxon>Dikarya</taxon>
        <taxon>Basidiomycota</taxon>
        <taxon>Agaricomycotina</taxon>
        <taxon>Agaricomycetes</taxon>
        <taxon>Agaricomycetidae</taxon>
        <taxon>Agaricales</taxon>
        <taxon>Agaricineae</taxon>
        <taxon>Strophariaceae</taxon>
        <taxon>Agrocybe</taxon>
    </lineage>
</organism>
<dbReference type="AlphaFoldDB" id="A0A9W8MR07"/>
<feature type="compositionally biased region" description="Low complexity" evidence="1">
    <location>
        <begin position="33"/>
        <end position="52"/>
    </location>
</feature>
<dbReference type="Proteomes" id="UP001148786">
    <property type="component" value="Unassembled WGS sequence"/>
</dbReference>
<dbReference type="EMBL" id="JANKHO010002831">
    <property type="protein sequence ID" value="KAJ3488399.1"/>
    <property type="molecule type" value="Genomic_DNA"/>
</dbReference>
<accession>A0A9W8MR07</accession>
<feature type="region of interest" description="Disordered" evidence="1">
    <location>
        <begin position="115"/>
        <end position="171"/>
    </location>
</feature>
<evidence type="ECO:0000256" key="1">
    <source>
        <dbReference type="SAM" id="MobiDB-lite"/>
    </source>
</evidence>
<name>A0A9W8MR07_9AGAR</name>
<comment type="caution">
    <text evidence="2">The sequence shown here is derived from an EMBL/GenBank/DDBJ whole genome shotgun (WGS) entry which is preliminary data.</text>
</comment>
<feature type="region of interest" description="Disordered" evidence="1">
    <location>
        <begin position="33"/>
        <end position="62"/>
    </location>
</feature>
<reference evidence="2" key="1">
    <citation type="submission" date="2022-07" db="EMBL/GenBank/DDBJ databases">
        <title>Genome Sequence of Agrocybe chaxingu.</title>
        <authorList>
            <person name="Buettner E."/>
        </authorList>
    </citation>
    <scope>NUCLEOTIDE SEQUENCE</scope>
    <source>
        <strain evidence="2">MP-N11</strain>
    </source>
</reference>
<gene>
    <name evidence="2" type="ORF">NLJ89_g11620</name>
</gene>
<sequence length="171" mass="18496">MPCALSTPPSLASPCGRRVPLVQRLSPLDDVPSVVPSRLVSSLPPSRASSRVHTSPSSTGTDALFVLDTPCTAVDSSSARRTRLAHISLPLRSGVMSSKGAPFCLDADDTHVGQRPCEAEAPPHRRHGSCDSRERRRRGRWKWSVSATNSLHPQDVRTAPRNNDQPAYLTS</sequence>
<evidence type="ECO:0000313" key="3">
    <source>
        <dbReference type="Proteomes" id="UP001148786"/>
    </source>
</evidence>